<evidence type="ECO:0000256" key="4">
    <source>
        <dbReference type="ARBA" id="ARBA00022490"/>
    </source>
</evidence>
<name>A0A1C2G3L2_9GAMM</name>
<dbReference type="HAMAP" id="MF_01020">
    <property type="entry name" value="HisE"/>
    <property type="match status" value="1"/>
</dbReference>
<evidence type="ECO:0000256" key="3">
    <source>
        <dbReference type="ARBA" id="ARBA00005204"/>
    </source>
</evidence>
<dbReference type="OrthoDB" id="9814738at2"/>
<comment type="caution">
    <text evidence="11">The sequence shown here is derived from an EMBL/GenBank/DDBJ whole genome shotgun (WGS) entry which is preliminary data.</text>
</comment>
<gene>
    <name evidence="10" type="primary">hisE</name>
    <name evidence="11" type="ORF">C4900_12985</name>
</gene>
<dbReference type="NCBIfam" id="NF001613">
    <property type="entry name" value="PRK00400.1-5"/>
    <property type="match status" value="1"/>
</dbReference>
<dbReference type="InterPro" id="IPR021130">
    <property type="entry name" value="PRib-ATP_PPHydrolase-like"/>
</dbReference>
<dbReference type="GO" id="GO:0005524">
    <property type="term" value="F:ATP binding"/>
    <property type="evidence" value="ECO:0007669"/>
    <property type="project" value="UniProtKB-KW"/>
</dbReference>
<dbReference type="NCBIfam" id="TIGR03188">
    <property type="entry name" value="histidine_hisI"/>
    <property type="match status" value="1"/>
</dbReference>
<dbReference type="NCBIfam" id="NF001611">
    <property type="entry name" value="PRK00400.1-3"/>
    <property type="match status" value="1"/>
</dbReference>
<evidence type="ECO:0000313" key="11">
    <source>
        <dbReference type="EMBL" id="RCN56685.1"/>
    </source>
</evidence>
<comment type="catalytic activity">
    <reaction evidence="1 10">
        <text>1-(5-phospho-beta-D-ribosyl)-ATP + H2O = 1-(5-phospho-beta-D-ribosyl)-5'-AMP + diphosphate + H(+)</text>
        <dbReference type="Rhea" id="RHEA:22828"/>
        <dbReference type="ChEBI" id="CHEBI:15377"/>
        <dbReference type="ChEBI" id="CHEBI:15378"/>
        <dbReference type="ChEBI" id="CHEBI:33019"/>
        <dbReference type="ChEBI" id="CHEBI:59457"/>
        <dbReference type="ChEBI" id="CHEBI:73183"/>
        <dbReference type="EC" id="3.6.1.31"/>
    </reaction>
</comment>
<dbReference type="EC" id="3.6.1.31" evidence="10"/>
<keyword evidence="4 10" id="KW-0963">Cytoplasm</keyword>
<evidence type="ECO:0000256" key="6">
    <source>
        <dbReference type="ARBA" id="ARBA00022741"/>
    </source>
</evidence>
<keyword evidence="12" id="KW-1185">Reference proteome</keyword>
<keyword evidence="6 10" id="KW-0547">Nucleotide-binding</keyword>
<dbReference type="UniPathway" id="UPA00031">
    <property type="reaction ID" value="UER00007"/>
</dbReference>
<reference evidence="11 12" key="1">
    <citation type="submission" date="2018-02" db="EMBL/GenBank/DDBJ databases">
        <title>Insights into the biology of acidophilic members of the Acidiferrobacteraceae family derived from comparative genomic analyses.</title>
        <authorList>
            <person name="Issotta F."/>
            <person name="Thyssen C."/>
            <person name="Mena C."/>
            <person name="Moya A."/>
            <person name="Bellenberg S."/>
            <person name="Sproer C."/>
            <person name="Covarrubias P.C."/>
            <person name="Sand W."/>
            <person name="Quatrini R."/>
            <person name="Vera M."/>
        </authorList>
    </citation>
    <scope>NUCLEOTIDE SEQUENCE [LARGE SCALE GENOMIC DNA]</scope>
    <source>
        <strain evidence="12">m-1</strain>
    </source>
</reference>
<evidence type="ECO:0000256" key="5">
    <source>
        <dbReference type="ARBA" id="ARBA00022605"/>
    </source>
</evidence>
<comment type="pathway">
    <text evidence="3 10">Amino-acid biosynthesis; L-histidine biosynthesis; L-histidine from 5-phospho-alpha-D-ribose 1-diphosphate: step 2/9.</text>
</comment>
<accession>A0A1C2G3L2</accession>
<comment type="subcellular location">
    <subcellularLocation>
        <location evidence="2 10">Cytoplasm</location>
    </subcellularLocation>
</comment>
<evidence type="ECO:0000256" key="10">
    <source>
        <dbReference type="HAMAP-Rule" id="MF_01020"/>
    </source>
</evidence>
<keyword evidence="8 10" id="KW-0067">ATP-binding</keyword>
<dbReference type="PANTHER" id="PTHR42945">
    <property type="entry name" value="HISTIDINE BIOSYNTHESIS BIFUNCTIONAL PROTEIN"/>
    <property type="match status" value="1"/>
</dbReference>
<keyword evidence="7 10" id="KW-0378">Hydrolase</keyword>
<sequence>MTDDVLAELYAILKARAGADPKTSYVASLYHKGLDGILKKVGEEAVEAVIAAKGDDPAALIHETADLWFHCLVMLAYRNIAPEQILAELKARMGRSGIEEKASRHKG</sequence>
<dbReference type="Proteomes" id="UP000253250">
    <property type="component" value="Unassembled WGS sequence"/>
</dbReference>
<dbReference type="InterPro" id="IPR008179">
    <property type="entry name" value="HisE"/>
</dbReference>
<evidence type="ECO:0000256" key="9">
    <source>
        <dbReference type="ARBA" id="ARBA00023102"/>
    </source>
</evidence>
<dbReference type="AlphaFoldDB" id="A0A1C2G3L2"/>
<dbReference type="SUPFAM" id="SSF101386">
    <property type="entry name" value="all-alpha NTP pyrophosphatases"/>
    <property type="match status" value="1"/>
</dbReference>
<comment type="similarity">
    <text evidence="10">Belongs to the PRA-PH family.</text>
</comment>
<dbReference type="GO" id="GO:0000105">
    <property type="term" value="P:L-histidine biosynthetic process"/>
    <property type="evidence" value="ECO:0007669"/>
    <property type="project" value="UniProtKB-UniRule"/>
</dbReference>
<evidence type="ECO:0000313" key="12">
    <source>
        <dbReference type="Proteomes" id="UP000253250"/>
    </source>
</evidence>
<organism evidence="11 12">
    <name type="scientific">Acidiferrobacter thiooxydans</name>
    <dbReference type="NCBI Taxonomy" id="163359"/>
    <lineage>
        <taxon>Bacteria</taxon>
        <taxon>Pseudomonadati</taxon>
        <taxon>Pseudomonadota</taxon>
        <taxon>Gammaproteobacteria</taxon>
        <taxon>Acidiferrobacterales</taxon>
        <taxon>Acidiferrobacteraceae</taxon>
        <taxon>Acidiferrobacter</taxon>
    </lineage>
</organism>
<dbReference type="GO" id="GO:0004636">
    <property type="term" value="F:phosphoribosyl-ATP diphosphatase activity"/>
    <property type="evidence" value="ECO:0007669"/>
    <property type="project" value="UniProtKB-UniRule"/>
</dbReference>
<evidence type="ECO:0000256" key="2">
    <source>
        <dbReference type="ARBA" id="ARBA00004496"/>
    </source>
</evidence>
<keyword evidence="5 10" id="KW-0028">Amino-acid biosynthesis</keyword>
<protein>
    <recommendedName>
        <fullName evidence="10">Phosphoribosyl-ATP pyrophosphatase</fullName>
        <shortName evidence="10">PRA-PH</shortName>
        <ecNumber evidence="10">3.6.1.31</ecNumber>
    </recommendedName>
</protein>
<proteinExistence type="inferred from homology"/>
<dbReference type="Pfam" id="PF01503">
    <property type="entry name" value="PRA-PH"/>
    <property type="match status" value="1"/>
</dbReference>
<dbReference type="PANTHER" id="PTHR42945:SF9">
    <property type="entry name" value="HISTIDINE BIOSYNTHESIS BIFUNCTIONAL PROTEIN HISIE"/>
    <property type="match status" value="1"/>
</dbReference>
<evidence type="ECO:0000256" key="7">
    <source>
        <dbReference type="ARBA" id="ARBA00022801"/>
    </source>
</evidence>
<dbReference type="EMBL" id="PSYR01000002">
    <property type="protein sequence ID" value="RCN56685.1"/>
    <property type="molecule type" value="Genomic_DNA"/>
</dbReference>
<keyword evidence="9 10" id="KW-0368">Histidine biosynthesis</keyword>
<dbReference type="Gene3D" id="1.10.287.1080">
    <property type="entry name" value="MazG-like"/>
    <property type="match status" value="1"/>
</dbReference>
<evidence type="ECO:0000256" key="1">
    <source>
        <dbReference type="ARBA" id="ARBA00001460"/>
    </source>
</evidence>
<dbReference type="CDD" id="cd11534">
    <property type="entry name" value="NTP-PPase_HisIE_like"/>
    <property type="match status" value="1"/>
</dbReference>
<evidence type="ECO:0000256" key="8">
    <source>
        <dbReference type="ARBA" id="ARBA00022840"/>
    </source>
</evidence>
<dbReference type="RefSeq" id="WP_065969126.1">
    <property type="nucleotide sequence ID" value="NZ_CP080624.1"/>
</dbReference>
<dbReference type="STRING" id="163359.A9R16_00540"/>
<dbReference type="GO" id="GO:0005737">
    <property type="term" value="C:cytoplasm"/>
    <property type="evidence" value="ECO:0007669"/>
    <property type="project" value="UniProtKB-SubCell"/>
</dbReference>